<feature type="compositionally biased region" description="Basic and acidic residues" evidence="1">
    <location>
        <begin position="373"/>
        <end position="385"/>
    </location>
</feature>
<feature type="region of interest" description="Disordered" evidence="1">
    <location>
        <begin position="116"/>
        <end position="279"/>
    </location>
</feature>
<organism evidence="2 3">
    <name type="scientific">Dacryopinax primogenitus (strain DJM 731)</name>
    <name type="common">Brown rot fungus</name>
    <dbReference type="NCBI Taxonomy" id="1858805"/>
    <lineage>
        <taxon>Eukaryota</taxon>
        <taxon>Fungi</taxon>
        <taxon>Dikarya</taxon>
        <taxon>Basidiomycota</taxon>
        <taxon>Agaricomycotina</taxon>
        <taxon>Dacrymycetes</taxon>
        <taxon>Dacrymycetales</taxon>
        <taxon>Dacrymycetaceae</taxon>
        <taxon>Dacryopinax</taxon>
    </lineage>
</organism>
<dbReference type="OrthoDB" id="19159at2759"/>
<dbReference type="GO" id="GO:0005096">
    <property type="term" value="F:GTPase activator activity"/>
    <property type="evidence" value="ECO:0007669"/>
    <property type="project" value="InterPro"/>
</dbReference>
<feature type="compositionally biased region" description="Low complexity" evidence="1">
    <location>
        <begin position="41"/>
        <end position="64"/>
    </location>
</feature>
<sequence length="469" mass="48484">MDAPGVGAARVGAGAGVGGGGGGAKRTPPRQRGKLAGLFPGLGANGNAATATGSAVAPGAPTAGRGVSPAPTAQAQAQVQAKDIHSQQGPVARLLKRPRGIERRGRIWGTGRELDGIEDLPVGKEDAPTNSSGAGVSAGAAGANGAPGPSSWGTVRRGMREPSPGPTAPAPGPGAKVRSGLYALRQGQKASQPKPPQPQAQPPAPASSQSQSQPFAALGNGSVRSITSVGSVGKEPTPRSRAAPRVGEKENVRERKGRKGPTLIRDLGSLGLPRTQNGMKWNPTKQRWDGQEHLLNVFDPPPSARPALITHLTSSITSPLFKTLGLTGAGAVGARVVGEMMFDPVEMRWLRRDGAEEEDVFKHVEEESSVGSEHPDSHEHEHETDAPGAGGTIRARLGSNIPSPGKGTGAPVDPDLINQCREAEARHRLELAGWLGGMESVPASPVEDDDHAGKGHRWLWDIRTLAMQT</sequence>
<dbReference type="AlphaFoldDB" id="M5G7K9"/>
<dbReference type="STRING" id="1858805.M5G7K9"/>
<name>M5G7K9_DACPD</name>
<dbReference type="HOGENOM" id="CLU_582685_0_0_1"/>
<dbReference type="GO" id="GO:0001100">
    <property type="term" value="P:negative regulation of exit from mitosis"/>
    <property type="evidence" value="ECO:0007669"/>
    <property type="project" value="InterPro"/>
</dbReference>
<accession>M5G7K9</accession>
<proteinExistence type="predicted"/>
<reference evidence="2 3" key="1">
    <citation type="journal article" date="2012" name="Science">
        <title>The Paleozoic origin of enzymatic lignin decomposition reconstructed from 31 fungal genomes.</title>
        <authorList>
            <person name="Floudas D."/>
            <person name="Binder M."/>
            <person name="Riley R."/>
            <person name="Barry K."/>
            <person name="Blanchette R.A."/>
            <person name="Henrissat B."/>
            <person name="Martinez A.T."/>
            <person name="Otillar R."/>
            <person name="Spatafora J.W."/>
            <person name="Yadav J.S."/>
            <person name="Aerts A."/>
            <person name="Benoit I."/>
            <person name="Boyd A."/>
            <person name="Carlson A."/>
            <person name="Copeland A."/>
            <person name="Coutinho P.M."/>
            <person name="de Vries R.P."/>
            <person name="Ferreira P."/>
            <person name="Findley K."/>
            <person name="Foster B."/>
            <person name="Gaskell J."/>
            <person name="Glotzer D."/>
            <person name="Gorecki P."/>
            <person name="Heitman J."/>
            <person name="Hesse C."/>
            <person name="Hori C."/>
            <person name="Igarashi K."/>
            <person name="Jurgens J.A."/>
            <person name="Kallen N."/>
            <person name="Kersten P."/>
            <person name="Kohler A."/>
            <person name="Kuees U."/>
            <person name="Kumar T.K.A."/>
            <person name="Kuo A."/>
            <person name="LaButti K."/>
            <person name="Larrondo L.F."/>
            <person name="Lindquist E."/>
            <person name="Ling A."/>
            <person name="Lombard V."/>
            <person name="Lucas S."/>
            <person name="Lundell T."/>
            <person name="Martin R."/>
            <person name="McLaughlin D.J."/>
            <person name="Morgenstern I."/>
            <person name="Morin E."/>
            <person name="Murat C."/>
            <person name="Nagy L.G."/>
            <person name="Nolan M."/>
            <person name="Ohm R.A."/>
            <person name="Patyshakuliyeva A."/>
            <person name="Rokas A."/>
            <person name="Ruiz-Duenas F.J."/>
            <person name="Sabat G."/>
            <person name="Salamov A."/>
            <person name="Samejima M."/>
            <person name="Schmutz J."/>
            <person name="Slot J.C."/>
            <person name="St John F."/>
            <person name="Stenlid J."/>
            <person name="Sun H."/>
            <person name="Sun S."/>
            <person name="Syed K."/>
            <person name="Tsang A."/>
            <person name="Wiebenga A."/>
            <person name="Young D."/>
            <person name="Pisabarro A."/>
            <person name="Eastwood D.C."/>
            <person name="Martin F."/>
            <person name="Cullen D."/>
            <person name="Grigoriev I.V."/>
            <person name="Hibbett D.S."/>
        </authorList>
    </citation>
    <scope>NUCLEOTIDE SEQUENCE [LARGE SCALE GENOMIC DNA]</scope>
    <source>
        <strain evidence="2 3">DJM-731 SS1</strain>
    </source>
</reference>
<protein>
    <submittedName>
        <fullName evidence="2">Uncharacterized protein</fullName>
    </submittedName>
</protein>
<feature type="compositionally biased region" description="Low complexity" evidence="1">
    <location>
        <begin position="130"/>
        <end position="151"/>
    </location>
</feature>
<evidence type="ECO:0000313" key="3">
    <source>
        <dbReference type="Proteomes" id="UP000030653"/>
    </source>
</evidence>
<feature type="compositionally biased region" description="Low complexity" evidence="1">
    <location>
        <begin position="1"/>
        <end position="12"/>
    </location>
</feature>
<evidence type="ECO:0000256" key="1">
    <source>
        <dbReference type="SAM" id="MobiDB-lite"/>
    </source>
</evidence>
<gene>
    <name evidence="2" type="ORF">DACRYDRAFT_22310</name>
</gene>
<feature type="compositionally biased region" description="Pro residues" evidence="1">
    <location>
        <begin position="163"/>
        <end position="172"/>
    </location>
</feature>
<dbReference type="PANTHER" id="PTHR35140">
    <property type="entry name" value="MITOTIC CHECK POINT PROTEIN BFA1"/>
    <property type="match status" value="1"/>
</dbReference>
<dbReference type="EMBL" id="JH795863">
    <property type="protein sequence ID" value="EJU01867.1"/>
    <property type="molecule type" value="Genomic_DNA"/>
</dbReference>
<dbReference type="Proteomes" id="UP000030653">
    <property type="component" value="Unassembled WGS sequence"/>
</dbReference>
<dbReference type="PANTHER" id="PTHR35140:SF1">
    <property type="entry name" value="MITOTIC CHECK POINT PROTEIN BFA1"/>
    <property type="match status" value="1"/>
</dbReference>
<feature type="compositionally biased region" description="Gly residues" evidence="1">
    <location>
        <begin position="13"/>
        <end position="24"/>
    </location>
</feature>
<dbReference type="GO" id="GO:0044732">
    <property type="term" value="C:mitotic spindle pole body"/>
    <property type="evidence" value="ECO:0007669"/>
    <property type="project" value="TreeGrafter"/>
</dbReference>
<dbReference type="RefSeq" id="XP_040628764.1">
    <property type="nucleotide sequence ID" value="XM_040772736.1"/>
</dbReference>
<dbReference type="GO" id="GO:1990334">
    <property type="term" value="C:Bfa1-Bub2 complex"/>
    <property type="evidence" value="ECO:0007669"/>
    <property type="project" value="InterPro"/>
</dbReference>
<dbReference type="InterPro" id="IPR034586">
    <property type="entry name" value="Bfa1/Byr4"/>
</dbReference>
<feature type="compositionally biased region" description="Pro residues" evidence="1">
    <location>
        <begin position="193"/>
        <end position="205"/>
    </location>
</feature>
<keyword evidence="3" id="KW-1185">Reference proteome</keyword>
<dbReference type="GeneID" id="63687798"/>
<feature type="region of interest" description="Disordered" evidence="1">
    <location>
        <begin position="363"/>
        <end position="415"/>
    </location>
</feature>
<feature type="region of interest" description="Disordered" evidence="1">
    <location>
        <begin position="1"/>
        <end position="89"/>
    </location>
</feature>
<evidence type="ECO:0000313" key="2">
    <source>
        <dbReference type="EMBL" id="EJU01867.1"/>
    </source>
</evidence>